<reference evidence="1 2" key="1">
    <citation type="submission" date="2017-09" db="EMBL/GenBank/DDBJ databases">
        <title>Bacterial strain isolated from the female urinary microbiota.</title>
        <authorList>
            <person name="Thomas-White K."/>
            <person name="Kumar N."/>
            <person name="Forster S."/>
            <person name="Putonti C."/>
            <person name="Lawley T."/>
            <person name="Wolfe A.J."/>
        </authorList>
    </citation>
    <scope>NUCLEOTIDE SEQUENCE [LARGE SCALE GENOMIC DNA]</scope>
    <source>
        <strain evidence="1 2">UMB0852</strain>
    </source>
</reference>
<dbReference type="Proteomes" id="UP000235682">
    <property type="component" value="Unassembled WGS sequence"/>
</dbReference>
<dbReference type="AlphaFoldDB" id="A0A2N6SPF3"/>
<evidence type="ECO:0000313" key="1">
    <source>
        <dbReference type="EMBL" id="PMC58948.1"/>
    </source>
</evidence>
<gene>
    <name evidence="1" type="ORF">CJ205_01910</name>
</gene>
<dbReference type="STRING" id="84521.SAMN04487994_103510"/>
<evidence type="ECO:0000313" key="2">
    <source>
        <dbReference type="Proteomes" id="UP000235682"/>
    </source>
</evidence>
<comment type="caution">
    <text evidence="1">The sequence shown here is derived from an EMBL/GenBank/DDBJ whole genome shotgun (WGS) entry which is preliminary data.</text>
</comment>
<protein>
    <submittedName>
        <fullName evidence="1">Uncharacterized protein</fullName>
    </submittedName>
</protein>
<accession>A0A2N6SPF3</accession>
<sequence>MSQTVYTNYWLNRRNDTRKEHGSYLTEEEALEAIKTWWEIQKDNYENVETYRTNTGALEINYGDDIYLYRIEKRQTDEPFPATSYRLKTQSEIDTERKKYMLDDETLLFDELAEPYRDRLIIAMADSRKVREWLYEESGKPTVKIKDYKAIQ</sequence>
<dbReference type="RefSeq" id="WP_102233299.1">
    <property type="nucleotide sequence ID" value="NZ_PNHE01000004.1"/>
</dbReference>
<keyword evidence="2" id="KW-1185">Reference proteome</keyword>
<proteinExistence type="predicted"/>
<name>A0A2N6SPF3_9LACT</name>
<dbReference type="EMBL" id="PNHE01000004">
    <property type="protein sequence ID" value="PMC58948.1"/>
    <property type="molecule type" value="Genomic_DNA"/>
</dbReference>
<organism evidence="1 2">
    <name type="scientific">Dolosicoccus paucivorans</name>
    <dbReference type="NCBI Taxonomy" id="84521"/>
    <lineage>
        <taxon>Bacteria</taxon>
        <taxon>Bacillati</taxon>
        <taxon>Bacillota</taxon>
        <taxon>Bacilli</taxon>
        <taxon>Lactobacillales</taxon>
        <taxon>Aerococcaceae</taxon>
        <taxon>Dolosicoccus</taxon>
    </lineage>
</organism>